<reference evidence="1" key="1">
    <citation type="submission" date="2022-12" db="EMBL/GenBank/DDBJ databases">
        <authorList>
            <person name="Alioto T."/>
            <person name="Alioto T."/>
            <person name="Gomez Garrido J."/>
        </authorList>
    </citation>
    <scope>NUCLEOTIDE SEQUENCE</scope>
</reference>
<dbReference type="AlphaFoldDB" id="A0AA35KHZ6"/>
<keyword evidence="2" id="KW-1185">Reference proteome</keyword>
<dbReference type="Proteomes" id="UP001178461">
    <property type="component" value="Chromosome 6"/>
</dbReference>
<evidence type="ECO:0000313" key="1">
    <source>
        <dbReference type="EMBL" id="CAI5778667.1"/>
    </source>
</evidence>
<proteinExistence type="predicted"/>
<name>A0AA35KHZ6_9SAUR</name>
<sequence>MCTKFQRQAGRFLGEIWRAAGDYFFSAEGFEGVICVHHKLLLFEAFYASLPSLLPVAFAPPPSATQRSPGPLNASAPGALNLEYFCLRVFWDPSQSLLP</sequence>
<gene>
    <name evidence="1" type="ORF">PODLI_1B024901</name>
</gene>
<accession>A0AA35KHZ6</accession>
<organism evidence="1 2">
    <name type="scientific">Podarcis lilfordi</name>
    <name type="common">Lilford's wall lizard</name>
    <dbReference type="NCBI Taxonomy" id="74358"/>
    <lineage>
        <taxon>Eukaryota</taxon>
        <taxon>Metazoa</taxon>
        <taxon>Chordata</taxon>
        <taxon>Craniata</taxon>
        <taxon>Vertebrata</taxon>
        <taxon>Euteleostomi</taxon>
        <taxon>Lepidosauria</taxon>
        <taxon>Squamata</taxon>
        <taxon>Bifurcata</taxon>
        <taxon>Unidentata</taxon>
        <taxon>Episquamata</taxon>
        <taxon>Laterata</taxon>
        <taxon>Lacertibaenia</taxon>
        <taxon>Lacertidae</taxon>
        <taxon>Podarcis</taxon>
    </lineage>
</organism>
<evidence type="ECO:0000313" key="2">
    <source>
        <dbReference type="Proteomes" id="UP001178461"/>
    </source>
</evidence>
<protein>
    <submittedName>
        <fullName evidence="1">Uncharacterized protein</fullName>
    </submittedName>
</protein>
<dbReference type="EMBL" id="OX395131">
    <property type="protein sequence ID" value="CAI5778667.1"/>
    <property type="molecule type" value="Genomic_DNA"/>
</dbReference>